<dbReference type="RefSeq" id="WP_163652632.1">
    <property type="nucleotide sequence ID" value="NZ_JAAGRN010000003.1"/>
</dbReference>
<dbReference type="Gene3D" id="3.90.1300.10">
    <property type="entry name" value="Amidase signature (AS) domain"/>
    <property type="match status" value="1"/>
</dbReference>
<dbReference type="Pfam" id="PF01425">
    <property type="entry name" value="Amidase"/>
    <property type="match status" value="1"/>
</dbReference>
<dbReference type="InterPro" id="IPR000120">
    <property type="entry name" value="Amidase"/>
</dbReference>
<dbReference type="PANTHER" id="PTHR11895">
    <property type="entry name" value="TRANSAMIDASE"/>
    <property type="match status" value="1"/>
</dbReference>
<gene>
    <name evidence="2" type="ORF">G3I67_06190</name>
</gene>
<dbReference type="NCBIfam" id="NF005460">
    <property type="entry name" value="PRK07056.1"/>
    <property type="match status" value="1"/>
</dbReference>
<dbReference type="GO" id="GO:0004040">
    <property type="term" value="F:amidase activity"/>
    <property type="evidence" value="ECO:0007669"/>
    <property type="project" value="UniProtKB-EC"/>
</dbReference>
<name>A0A6B2R1E4_9BURK</name>
<dbReference type="EC" id="3.5.1.4" evidence="2"/>
<dbReference type="InterPro" id="IPR023631">
    <property type="entry name" value="Amidase_dom"/>
</dbReference>
<dbReference type="EMBL" id="JAAGRN010000003">
    <property type="protein sequence ID" value="NDY82817.1"/>
    <property type="molecule type" value="Genomic_DNA"/>
</dbReference>
<accession>A0A6B2R1E4</accession>
<feature type="domain" description="Amidase" evidence="1">
    <location>
        <begin position="29"/>
        <end position="435"/>
    </location>
</feature>
<evidence type="ECO:0000259" key="1">
    <source>
        <dbReference type="Pfam" id="PF01425"/>
    </source>
</evidence>
<comment type="caution">
    <text evidence="2">The sequence shown here is derived from an EMBL/GenBank/DDBJ whole genome shotgun (WGS) entry which is preliminary data.</text>
</comment>
<dbReference type="InterPro" id="IPR036928">
    <property type="entry name" value="AS_sf"/>
</dbReference>
<dbReference type="PANTHER" id="PTHR11895:SF176">
    <property type="entry name" value="AMIDASE AMID-RELATED"/>
    <property type="match status" value="1"/>
</dbReference>
<dbReference type="PROSITE" id="PS00571">
    <property type="entry name" value="AMIDASES"/>
    <property type="match status" value="1"/>
</dbReference>
<keyword evidence="2" id="KW-0378">Hydrolase</keyword>
<evidence type="ECO:0000313" key="2">
    <source>
        <dbReference type="EMBL" id="NDY82817.1"/>
    </source>
</evidence>
<protein>
    <submittedName>
        <fullName evidence="2">Amidase</fullName>
        <ecNumber evidence="2">3.5.1.4</ecNumber>
    </submittedName>
</protein>
<sequence length="448" mass="46527">MTHITETIDQLNARLARREITREALVAKALEEATGKAAKSVFTKLYPEAAMAAARSADAAQAAGVSLPALAGLPVSIKDLYGVAGETTMSGSIVCEGEPVQPVDSVAVARLRASGSAIIGKTNMTEFAFSGVGINPHYGTPVNPTDTKVARIPGGSSSGAGVSVALGLAVAGLGSDTGGSIRIPAAVHGLVGFKSTQSRVPLTGALELSRSLDTVCAMTRSVQDCLTVDAVLSGAMLRVRRRPLAGMRFAVPQTVVLDAMEPAVAKAFARTLSTLSAAGALIVDIPLAELAEIPKINAPGGLSPIEAYAEHHARLAKASDKFDHRVAQRIMLGSSVTAQQYIALLDGRRDWIARVEKAIESYDAVLCPTIPIIAPEIAALEASDEAFFKANGLLLRNTFAFNFLDGCSFSVPCHQGDELPMGLMISSVNGDDARLASVALAVESTLGR</sequence>
<organism evidence="2">
    <name type="scientific">Sheuella amnicola</name>
    <dbReference type="NCBI Taxonomy" id="2707330"/>
    <lineage>
        <taxon>Bacteria</taxon>
        <taxon>Pseudomonadati</taxon>
        <taxon>Pseudomonadota</taxon>
        <taxon>Betaproteobacteria</taxon>
        <taxon>Burkholderiales</taxon>
        <taxon>Alcaligenaceae</taxon>
        <taxon>Sheuella</taxon>
    </lineage>
</organism>
<dbReference type="SUPFAM" id="SSF75304">
    <property type="entry name" value="Amidase signature (AS) enzymes"/>
    <property type="match status" value="1"/>
</dbReference>
<proteinExistence type="predicted"/>
<dbReference type="InterPro" id="IPR020556">
    <property type="entry name" value="Amidase_CS"/>
</dbReference>
<dbReference type="AlphaFoldDB" id="A0A6B2R1E4"/>
<reference evidence="2" key="1">
    <citation type="submission" date="2020-02" db="EMBL/GenBank/DDBJ databases">
        <authorList>
            <person name="Chen W.-M."/>
        </authorList>
    </citation>
    <scope>NUCLEOTIDE SEQUENCE</scope>
    <source>
        <strain evidence="2">NBD-18</strain>
    </source>
</reference>